<dbReference type="RefSeq" id="WP_194076043.1">
    <property type="nucleotide sequence ID" value="NZ_CP045670.1"/>
</dbReference>
<evidence type="ECO:0000313" key="2">
    <source>
        <dbReference type="EMBL" id="QOW60541.1"/>
    </source>
</evidence>
<feature type="signal peptide" evidence="1">
    <location>
        <begin position="1"/>
        <end position="25"/>
    </location>
</feature>
<sequence length="419" mass="48219">MNLSLLKKRKLFRILIFCISLSALQAQTEEGSEFLFRFKFNKGDAYKIHSVVDEKVYANGRFHHQAQIINRITVEVSDVQQASGNSLASALFSCEFMTSEQNSNKTFSWNRAYPSVFRRDELGVYTIEDKYFMPVVRDVPIFPEKAVKPLETWKSRGHEVHDFRDAFGIEKPFAVPFEVEYRYEGFAEIKGKTYRRISARYNLNYSVPKEVLQKYKGEVDIPIKTFGSSKQNLYWDEEKGNLFCYDEEFEIKLVLLSGYVLDFIGTAHAEVIETKKPDITAEEEFKKNIKDLNLENTEVKQTEEGLTISLEKINFLPDSAILLDSEKEKLKKIAEILIPFKDREFLISGHTALAGTAEARQTLSEERAAAVANYLIELGVQSREHVYTRGFGGRRPVVPNNSPENMAKNRRVEITILKQ</sequence>
<gene>
    <name evidence="2" type="ORF">IFE08_12160</name>
</gene>
<dbReference type="AlphaFoldDB" id="A0A7S7AWX2"/>
<accession>A0A7S7AWX2</accession>
<dbReference type="Proteomes" id="UP000593915">
    <property type="component" value="Chromosome"/>
</dbReference>
<protein>
    <submittedName>
        <fullName evidence="2">OmpA family protein</fullName>
    </submittedName>
</protein>
<dbReference type="InterPro" id="IPR050330">
    <property type="entry name" value="Bact_OuterMem_StrucFunc"/>
</dbReference>
<dbReference type="SUPFAM" id="SSF103088">
    <property type="entry name" value="OmpA-like"/>
    <property type="match status" value="1"/>
</dbReference>
<reference evidence="2 3" key="1">
    <citation type="submission" date="2020-09" db="EMBL/GenBank/DDBJ databases">
        <title>Characterization of Treponema spp. from bovine digital dermatitis in Korea.</title>
        <authorList>
            <person name="Espiritu H.M."/>
            <person name="Cho Y.I."/>
            <person name="Mamuad L."/>
        </authorList>
    </citation>
    <scope>NUCLEOTIDE SEQUENCE [LARGE SCALE GENOMIC DNA]</scope>
    <source>
        <strain evidence="2 3">KS1</strain>
    </source>
</reference>
<dbReference type="PROSITE" id="PS51123">
    <property type="entry name" value="OMPA_2"/>
    <property type="match status" value="1"/>
</dbReference>
<dbReference type="GO" id="GO:0016020">
    <property type="term" value="C:membrane"/>
    <property type="evidence" value="ECO:0007669"/>
    <property type="project" value="UniProtKB-UniRule"/>
</dbReference>
<dbReference type="PANTHER" id="PTHR30329">
    <property type="entry name" value="STATOR ELEMENT OF FLAGELLAR MOTOR COMPLEX"/>
    <property type="match status" value="1"/>
</dbReference>
<dbReference type="Pfam" id="PF00691">
    <property type="entry name" value="OmpA"/>
    <property type="match status" value="1"/>
</dbReference>
<dbReference type="Gene3D" id="3.30.1330.60">
    <property type="entry name" value="OmpA-like domain"/>
    <property type="match status" value="1"/>
</dbReference>
<dbReference type="InterPro" id="IPR006665">
    <property type="entry name" value="OmpA-like"/>
</dbReference>
<evidence type="ECO:0000256" key="1">
    <source>
        <dbReference type="SAM" id="SignalP"/>
    </source>
</evidence>
<proteinExistence type="predicted"/>
<evidence type="ECO:0000313" key="3">
    <source>
        <dbReference type="Proteomes" id="UP000593915"/>
    </source>
</evidence>
<organism evidence="2 3">
    <name type="scientific">Treponema pedis</name>
    <dbReference type="NCBI Taxonomy" id="409322"/>
    <lineage>
        <taxon>Bacteria</taxon>
        <taxon>Pseudomonadati</taxon>
        <taxon>Spirochaetota</taxon>
        <taxon>Spirochaetia</taxon>
        <taxon>Spirochaetales</taxon>
        <taxon>Treponemataceae</taxon>
        <taxon>Treponema</taxon>
    </lineage>
</organism>
<feature type="chain" id="PRO_5035245666" evidence="1">
    <location>
        <begin position="26"/>
        <end position="419"/>
    </location>
</feature>
<dbReference type="InterPro" id="IPR036737">
    <property type="entry name" value="OmpA-like_sf"/>
</dbReference>
<dbReference type="EMBL" id="CP061839">
    <property type="protein sequence ID" value="QOW60541.1"/>
    <property type="molecule type" value="Genomic_DNA"/>
</dbReference>
<dbReference type="CDD" id="cd07185">
    <property type="entry name" value="OmpA_C-like"/>
    <property type="match status" value="1"/>
</dbReference>
<keyword evidence="1" id="KW-0732">Signal</keyword>
<dbReference type="PANTHER" id="PTHR30329:SF21">
    <property type="entry name" value="LIPOPROTEIN YIAD-RELATED"/>
    <property type="match status" value="1"/>
</dbReference>
<name>A0A7S7AWX2_9SPIR</name>